<evidence type="ECO:0000313" key="1">
    <source>
        <dbReference type="EMBL" id="KAJ1357714.1"/>
    </source>
</evidence>
<sequence length="102" mass="12038">MHEKHNGRVVEIWEYQNHVISIQFIQNGEKTSISNDRIREPYVRQARWSTNCAIDAYPLKHPDQQEMPAKCQDFCGGLQRTVKYFSAIMYRSEIVQIYAVEC</sequence>
<dbReference type="EMBL" id="JAHQIW010003230">
    <property type="protein sequence ID" value="KAJ1357714.1"/>
    <property type="molecule type" value="Genomic_DNA"/>
</dbReference>
<reference evidence="1" key="1">
    <citation type="submission" date="2021-06" db="EMBL/GenBank/DDBJ databases">
        <title>Parelaphostrongylus tenuis whole genome reference sequence.</title>
        <authorList>
            <person name="Garwood T.J."/>
            <person name="Larsen P.A."/>
            <person name="Fountain-Jones N.M."/>
            <person name="Garbe J.R."/>
            <person name="Macchietto M.G."/>
            <person name="Kania S.A."/>
            <person name="Gerhold R.W."/>
            <person name="Richards J.E."/>
            <person name="Wolf T.M."/>
        </authorList>
    </citation>
    <scope>NUCLEOTIDE SEQUENCE</scope>
    <source>
        <strain evidence="1">MNPRO001-30</strain>
        <tissue evidence="1">Meninges</tissue>
    </source>
</reference>
<organism evidence="1 2">
    <name type="scientific">Parelaphostrongylus tenuis</name>
    <name type="common">Meningeal worm</name>
    <dbReference type="NCBI Taxonomy" id="148309"/>
    <lineage>
        <taxon>Eukaryota</taxon>
        <taxon>Metazoa</taxon>
        <taxon>Ecdysozoa</taxon>
        <taxon>Nematoda</taxon>
        <taxon>Chromadorea</taxon>
        <taxon>Rhabditida</taxon>
        <taxon>Rhabditina</taxon>
        <taxon>Rhabditomorpha</taxon>
        <taxon>Strongyloidea</taxon>
        <taxon>Metastrongylidae</taxon>
        <taxon>Parelaphostrongylus</taxon>
    </lineage>
</organism>
<accession>A0AAD5QQA3</accession>
<dbReference type="AlphaFoldDB" id="A0AAD5QQA3"/>
<dbReference type="Proteomes" id="UP001196413">
    <property type="component" value="Unassembled WGS sequence"/>
</dbReference>
<proteinExistence type="predicted"/>
<gene>
    <name evidence="1" type="ORF">KIN20_038409</name>
</gene>
<name>A0AAD5QQA3_PARTN</name>
<protein>
    <submittedName>
        <fullName evidence="1">Uncharacterized protein</fullName>
    </submittedName>
</protein>
<comment type="caution">
    <text evidence="1">The sequence shown here is derived from an EMBL/GenBank/DDBJ whole genome shotgun (WGS) entry which is preliminary data.</text>
</comment>
<evidence type="ECO:0000313" key="2">
    <source>
        <dbReference type="Proteomes" id="UP001196413"/>
    </source>
</evidence>
<keyword evidence="2" id="KW-1185">Reference proteome</keyword>